<sequence>MRPSAVLALRTAATSCAITRVLPPLEITPDTYSQPKTNTTEPPNHRSDFKEEDIIKTYCDAHRDNCINGTTQTDPLQALYICLPPNASPVETWLDSSYQANKQMIAHGGTSSPDDDLEKTKPYTKPTKLLSPRARPTPHPEHKEQHLKRTHHMANLYTKTYHHHHNLLNHNGELAKQSSSEATHQPTTSSTTSAAAPFLTPLVPVSLSAAGTGTGIGTRTDTTSASSTVPRPSTPSSNSCSSSATVPNNKIELLCSCGRQCLNPMGDHIGRCDVPCSS</sequence>
<feature type="compositionally biased region" description="Polar residues" evidence="1">
    <location>
        <begin position="30"/>
        <end position="42"/>
    </location>
</feature>
<protein>
    <submittedName>
        <fullName evidence="2">Uncharacterized protein</fullName>
    </submittedName>
</protein>
<dbReference type="EMBL" id="MU853231">
    <property type="protein sequence ID" value="KAK4122239.1"/>
    <property type="molecule type" value="Genomic_DNA"/>
</dbReference>
<comment type="caution">
    <text evidence="2">The sequence shown here is derived from an EMBL/GenBank/DDBJ whole genome shotgun (WGS) entry which is preliminary data.</text>
</comment>
<evidence type="ECO:0000313" key="2">
    <source>
        <dbReference type="EMBL" id="KAK4122239.1"/>
    </source>
</evidence>
<feature type="compositionally biased region" description="Low complexity" evidence="1">
    <location>
        <begin position="187"/>
        <end position="196"/>
    </location>
</feature>
<dbReference type="GeneID" id="87829981"/>
<reference evidence="2" key="2">
    <citation type="submission" date="2023-05" db="EMBL/GenBank/DDBJ databases">
        <authorList>
            <consortium name="Lawrence Berkeley National Laboratory"/>
            <person name="Steindorff A."/>
            <person name="Hensen N."/>
            <person name="Bonometti L."/>
            <person name="Westerberg I."/>
            <person name="Brannstrom I.O."/>
            <person name="Guillou S."/>
            <person name="Cros-Aarteil S."/>
            <person name="Calhoun S."/>
            <person name="Haridas S."/>
            <person name="Kuo A."/>
            <person name="Mondo S."/>
            <person name="Pangilinan J."/>
            <person name="Riley R."/>
            <person name="Labutti K."/>
            <person name="Andreopoulos B."/>
            <person name="Lipzen A."/>
            <person name="Chen C."/>
            <person name="Yanf M."/>
            <person name="Daum C."/>
            <person name="Ng V."/>
            <person name="Clum A."/>
            <person name="Ohm R."/>
            <person name="Martin F."/>
            <person name="Silar P."/>
            <person name="Natvig D."/>
            <person name="Lalanne C."/>
            <person name="Gautier V."/>
            <person name="Ament-Velasquez S.L."/>
            <person name="Kruys A."/>
            <person name="Hutchinson M.I."/>
            <person name="Powell A.J."/>
            <person name="Barry K."/>
            <person name="Miller A.N."/>
            <person name="Grigoriev I.V."/>
            <person name="Debuchy R."/>
            <person name="Gladieux P."/>
            <person name="Thoren M.H."/>
            <person name="Johannesson H."/>
        </authorList>
    </citation>
    <scope>NUCLEOTIDE SEQUENCE</scope>
    <source>
        <strain evidence="2">CBS 731.68</strain>
    </source>
</reference>
<feature type="compositionally biased region" description="Low complexity" evidence="1">
    <location>
        <begin position="123"/>
        <end position="132"/>
    </location>
</feature>
<feature type="compositionally biased region" description="Polar residues" evidence="1">
    <location>
        <begin position="176"/>
        <end position="186"/>
    </location>
</feature>
<keyword evidence="3" id="KW-1185">Reference proteome</keyword>
<feature type="region of interest" description="Disordered" evidence="1">
    <location>
        <begin position="210"/>
        <end position="245"/>
    </location>
</feature>
<evidence type="ECO:0000313" key="3">
    <source>
        <dbReference type="Proteomes" id="UP001302602"/>
    </source>
</evidence>
<gene>
    <name evidence="2" type="ORF">N657DRAFT_646921</name>
</gene>
<proteinExistence type="predicted"/>
<dbReference type="AlphaFoldDB" id="A0AAN6TX22"/>
<reference evidence="2" key="1">
    <citation type="journal article" date="2023" name="Mol. Phylogenet. Evol.">
        <title>Genome-scale phylogeny and comparative genomics of the fungal order Sordariales.</title>
        <authorList>
            <person name="Hensen N."/>
            <person name="Bonometti L."/>
            <person name="Westerberg I."/>
            <person name="Brannstrom I.O."/>
            <person name="Guillou S."/>
            <person name="Cros-Aarteil S."/>
            <person name="Calhoun S."/>
            <person name="Haridas S."/>
            <person name="Kuo A."/>
            <person name="Mondo S."/>
            <person name="Pangilinan J."/>
            <person name="Riley R."/>
            <person name="LaButti K."/>
            <person name="Andreopoulos B."/>
            <person name="Lipzen A."/>
            <person name="Chen C."/>
            <person name="Yan M."/>
            <person name="Daum C."/>
            <person name="Ng V."/>
            <person name="Clum A."/>
            <person name="Steindorff A."/>
            <person name="Ohm R.A."/>
            <person name="Martin F."/>
            <person name="Silar P."/>
            <person name="Natvig D.O."/>
            <person name="Lalanne C."/>
            <person name="Gautier V."/>
            <person name="Ament-Velasquez S.L."/>
            <person name="Kruys A."/>
            <person name="Hutchinson M.I."/>
            <person name="Powell A.J."/>
            <person name="Barry K."/>
            <person name="Miller A.N."/>
            <person name="Grigoriev I.V."/>
            <person name="Debuchy R."/>
            <person name="Gladieux P."/>
            <person name="Hiltunen Thoren M."/>
            <person name="Johannesson H."/>
        </authorList>
    </citation>
    <scope>NUCLEOTIDE SEQUENCE</scope>
    <source>
        <strain evidence="2">CBS 731.68</strain>
    </source>
</reference>
<feature type="region of interest" description="Disordered" evidence="1">
    <location>
        <begin position="175"/>
        <end position="196"/>
    </location>
</feature>
<name>A0AAN6TX22_9PEZI</name>
<accession>A0AAN6TX22</accession>
<feature type="region of interest" description="Disordered" evidence="1">
    <location>
        <begin position="27"/>
        <end position="49"/>
    </location>
</feature>
<feature type="compositionally biased region" description="Low complexity" evidence="1">
    <location>
        <begin position="217"/>
        <end position="243"/>
    </location>
</feature>
<feature type="region of interest" description="Disordered" evidence="1">
    <location>
        <begin position="105"/>
        <end position="147"/>
    </location>
</feature>
<evidence type="ECO:0000256" key="1">
    <source>
        <dbReference type="SAM" id="MobiDB-lite"/>
    </source>
</evidence>
<dbReference type="Proteomes" id="UP001302602">
    <property type="component" value="Unassembled WGS sequence"/>
</dbReference>
<organism evidence="2 3">
    <name type="scientific">Parathielavia appendiculata</name>
    <dbReference type="NCBI Taxonomy" id="2587402"/>
    <lineage>
        <taxon>Eukaryota</taxon>
        <taxon>Fungi</taxon>
        <taxon>Dikarya</taxon>
        <taxon>Ascomycota</taxon>
        <taxon>Pezizomycotina</taxon>
        <taxon>Sordariomycetes</taxon>
        <taxon>Sordariomycetidae</taxon>
        <taxon>Sordariales</taxon>
        <taxon>Chaetomiaceae</taxon>
        <taxon>Parathielavia</taxon>
    </lineage>
</organism>
<dbReference type="RefSeq" id="XP_062646010.1">
    <property type="nucleotide sequence ID" value="XM_062793212.1"/>
</dbReference>